<proteinExistence type="predicted"/>
<evidence type="ECO:0000313" key="8">
    <source>
        <dbReference type="Proteomes" id="UP000316639"/>
    </source>
</evidence>
<evidence type="ECO:0000256" key="4">
    <source>
        <dbReference type="ARBA" id="ARBA00047683"/>
    </source>
</evidence>
<dbReference type="SUPFAM" id="SSF56322">
    <property type="entry name" value="ADC synthase"/>
    <property type="match status" value="1"/>
</dbReference>
<organism evidence="7 8">
    <name type="scientific">Lentzea tibetensis</name>
    <dbReference type="NCBI Taxonomy" id="2591470"/>
    <lineage>
        <taxon>Bacteria</taxon>
        <taxon>Bacillati</taxon>
        <taxon>Actinomycetota</taxon>
        <taxon>Actinomycetes</taxon>
        <taxon>Pseudonocardiales</taxon>
        <taxon>Pseudonocardiaceae</taxon>
        <taxon>Lentzea</taxon>
    </lineage>
</organism>
<evidence type="ECO:0000259" key="5">
    <source>
        <dbReference type="Pfam" id="PF00117"/>
    </source>
</evidence>
<feature type="domain" description="Chorismate-utilising enzyme C-terminal" evidence="6">
    <location>
        <begin position="117"/>
        <end position="374"/>
    </location>
</feature>
<evidence type="ECO:0000256" key="3">
    <source>
        <dbReference type="ARBA" id="ARBA00023239"/>
    </source>
</evidence>
<keyword evidence="8" id="KW-1185">Reference proteome</keyword>
<dbReference type="PRINTS" id="PR00097">
    <property type="entry name" value="ANTSNTHASEII"/>
</dbReference>
<accession>A0A563EKC5</accession>
<dbReference type="Proteomes" id="UP000316639">
    <property type="component" value="Unassembled WGS sequence"/>
</dbReference>
<dbReference type="InterPro" id="IPR017926">
    <property type="entry name" value="GATASE"/>
</dbReference>
<dbReference type="PANTHER" id="PTHR11236">
    <property type="entry name" value="AMINOBENZOATE/ANTHRANILATE SYNTHASE"/>
    <property type="match status" value="1"/>
</dbReference>
<dbReference type="Gene3D" id="3.60.120.10">
    <property type="entry name" value="Anthranilate synthase"/>
    <property type="match status" value="1"/>
</dbReference>
<dbReference type="PANTHER" id="PTHR11236:SF49">
    <property type="entry name" value="ANTHRANILATE SYNTHASE COMPONENT 1"/>
    <property type="match status" value="1"/>
</dbReference>
<dbReference type="InterPro" id="IPR006221">
    <property type="entry name" value="TrpG/PapA_dom"/>
</dbReference>
<dbReference type="InterPro" id="IPR019999">
    <property type="entry name" value="Anth_synth_I-like"/>
</dbReference>
<dbReference type="AlphaFoldDB" id="A0A563EKC5"/>
<dbReference type="InterPro" id="IPR005801">
    <property type="entry name" value="ADC_synthase"/>
</dbReference>
<comment type="catalytic activity">
    <reaction evidence="4">
        <text>chorismate + L-glutamine = anthranilate + pyruvate + L-glutamate + H(+)</text>
        <dbReference type="Rhea" id="RHEA:21732"/>
        <dbReference type="ChEBI" id="CHEBI:15361"/>
        <dbReference type="ChEBI" id="CHEBI:15378"/>
        <dbReference type="ChEBI" id="CHEBI:16567"/>
        <dbReference type="ChEBI" id="CHEBI:29748"/>
        <dbReference type="ChEBI" id="CHEBI:29985"/>
        <dbReference type="ChEBI" id="CHEBI:58359"/>
        <dbReference type="EC" id="4.1.3.27"/>
    </reaction>
</comment>
<dbReference type="GO" id="GO:0000162">
    <property type="term" value="P:L-tryptophan biosynthetic process"/>
    <property type="evidence" value="ECO:0007669"/>
    <property type="project" value="TreeGrafter"/>
</dbReference>
<dbReference type="CDD" id="cd01743">
    <property type="entry name" value="GATase1_Anthranilate_Synthase"/>
    <property type="match status" value="1"/>
</dbReference>
<sequence>MTDLLDQVLGSPERPFAVLHRPVATGPARLEVLVGDVSTAAALADIAVPDEPGSQALVVVPHRQVAERGLACVDDGAPLLVMRVREHEILPKASALERLPDHPVHLSGARFDVDDTTYAGIVRRVVTDEIGAGEGANFVIRRSFVAEIDDYHPRRALAFFRRLCEQESGVYWCFVVHTGDRTFVGATPERHVSLRGGIATMNPISGTYRYPADGPTLSGVLDFLADGKEIDELYMVVDEELKMMSRICDDGVRVVGPRLKEMTRLAHTEYLIEGRTGRDVREILRETAFAPTVTGSPVENACRVIARHERRGRGYYGGAVALIGRDDAGQQTMDSAILIRTAVIDRAGRLEIGVGATLVRHSDPVSEAAETRVKLAALLSALQERAVRWREHPDVQAALDRRNTRLGSFWFARRDGHAGGPLSGRRALVVDAEDTFTSMIAHQLRSLGLHVVVHRFDERYAVDGHDVVVLGPGPGNPTDSGHPKIAHLDAVLRSSLRLRQPFLAVCLSHQVLCAALGIDLVQRDVPNQGVQREVDLFGAHEVVGFYNTFAGHVAHDRVDHPLAGPIDVSRDPLTSEVHALRGDRFASVQFHPESVLTLNGPNILRGLLESVMPVREAQVP</sequence>
<dbReference type="Pfam" id="PF00117">
    <property type="entry name" value="GATase"/>
    <property type="match status" value="1"/>
</dbReference>
<dbReference type="GO" id="GO:0004049">
    <property type="term" value="F:anthranilate synthase activity"/>
    <property type="evidence" value="ECO:0007669"/>
    <property type="project" value="UniProtKB-EC"/>
</dbReference>
<dbReference type="EC" id="4.1.3.27" evidence="1"/>
<dbReference type="PROSITE" id="PS51273">
    <property type="entry name" value="GATASE_TYPE_1"/>
    <property type="match status" value="1"/>
</dbReference>
<evidence type="ECO:0000256" key="2">
    <source>
        <dbReference type="ARBA" id="ARBA00022962"/>
    </source>
</evidence>
<dbReference type="SUPFAM" id="SSF52317">
    <property type="entry name" value="Class I glutamine amidotransferase-like"/>
    <property type="match status" value="1"/>
</dbReference>
<keyword evidence="3" id="KW-0456">Lyase</keyword>
<dbReference type="EMBL" id="VOBR01000028">
    <property type="protein sequence ID" value="TWP46984.1"/>
    <property type="molecule type" value="Genomic_DNA"/>
</dbReference>
<gene>
    <name evidence="7" type="ORF">FKR81_33580</name>
</gene>
<evidence type="ECO:0000313" key="7">
    <source>
        <dbReference type="EMBL" id="TWP46984.1"/>
    </source>
</evidence>
<dbReference type="Gene3D" id="3.40.50.880">
    <property type="match status" value="1"/>
</dbReference>
<evidence type="ECO:0000259" key="6">
    <source>
        <dbReference type="Pfam" id="PF00425"/>
    </source>
</evidence>
<name>A0A563EKC5_9PSEU</name>
<dbReference type="InterPro" id="IPR029062">
    <property type="entry name" value="Class_I_gatase-like"/>
</dbReference>
<dbReference type="PRINTS" id="PR00096">
    <property type="entry name" value="GATASE"/>
</dbReference>
<protein>
    <recommendedName>
        <fullName evidence="1">anthranilate synthase</fullName>
        <ecNumber evidence="1">4.1.3.27</ecNumber>
    </recommendedName>
</protein>
<dbReference type="RefSeq" id="WP_146358256.1">
    <property type="nucleotide sequence ID" value="NZ_VOBR01000028.1"/>
</dbReference>
<dbReference type="OrthoDB" id="8594609at2"/>
<evidence type="ECO:0000256" key="1">
    <source>
        <dbReference type="ARBA" id="ARBA00012266"/>
    </source>
</evidence>
<feature type="domain" description="Glutamine amidotransferase" evidence="5">
    <location>
        <begin position="428"/>
        <end position="605"/>
    </location>
</feature>
<keyword evidence="2" id="KW-0315">Glutamine amidotransferase</keyword>
<comment type="caution">
    <text evidence="7">The sequence shown here is derived from an EMBL/GenBank/DDBJ whole genome shotgun (WGS) entry which is preliminary data.</text>
</comment>
<dbReference type="InterPro" id="IPR015890">
    <property type="entry name" value="Chorismate_C"/>
</dbReference>
<reference evidence="7 8" key="1">
    <citation type="submission" date="2019-07" db="EMBL/GenBank/DDBJ databases">
        <title>Lentzea xizangensis sp. nov., isolated from Qinghai-Tibetan Plateau Soils.</title>
        <authorList>
            <person name="Huang J."/>
        </authorList>
    </citation>
    <scope>NUCLEOTIDE SEQUENCE [LARGE SCALE GENOMIC DNA]</scope>
    <source>
        <strain evidence="7 8">FXJ1.1311</strain>
    </source>
</reference>
<dbReference type="Pfam" id="PF00425">
    <property type="entry name" value="Chorismate_bind"/>
    <property type="match status" value="1"/>
</dbReference>